<organism evidence="13 14">
    <name type="scientific">Puccinia striiformis f. sp. tritici PST-78</name>
    <dbReference type="NCBI Taxonomy" id="1165861"/>
    <lineage>
        <taxon>Eukaryota</taxon>
        <taxon>Fungi</taxon>
        <taxon>Dikarya</taxon>
        <taxon>Basidiomycota</taxon>
        <taxon>Pucciniomycotina</taxon>
        <taxon>Pucciniomycetes</taxon>
        <taxon>Pucciniales</taxon>
        <taxon>Pucciniaceae</taxon>
        <taxon>Puccinia</taxon>
    </lineage>
</organism>
<evidence type="ECO:0000256" key="3">
    <source>
        <dbReference type="ARBA" id="ARBA00022443"/>
    </source>
</evidence>
<keyword evidence="5 11" id="KW-0812">Transmembrane</keyword>
<evidence type="ECO:0000256" key="11">
    <source>
        <dbReference type="SAM" id="Phobius"/>
    </source>
</evidence>
<feature type="compositionally biased region" description="Polar residues" evidence="10">
    <location>
        <begin position="260"/>
        <end position="328"/>
    </location>
</feature>
<keyword evidence="14" id="KW-1185">Reference proteome</keyword>
<feature type="compositionally biased region" description="Polar residues" evidence="10">
    <location>
        <begin position="196"/>
        <end position="208"/>
    </location>
</feature>
<evidence type="ECO:0000256" key="1">
    <source>
        <dbReference type="ARBA" id="ARBA00004651"/>
    </source>
</evidence>
<dbReference type="Gene3D" id="2.30.30.40">
    <property type="entry name" value="SH3 Domains"/>
    <property type="match status" value="1"/>
</dbReference>
<keyword evidence="7" id="KW-0346">Stress response</keyword>
<comment type="similarity">
    <text evidence="2">Belongs to the SHO1 family.</text>
</comment>
<dbReference type="InterPro" id="IPR001452">
    <property type="entry name" value="SH3_domain"/>
</dbReference>
<feature type="transmembrane region" description="Helical" evidence="11">
    <location>
        <begin position="59"/>
        <end position="77"/>
    </location>
</feature>
<evidence type="ECO:0000259" key="12">
    <source>
        <dbReference type="PROSITE" id="PS50002"/>
    </source>
</evidence>
<dbReference type="GO" id="GO:0030833">
    <property type="term" value="P:regulation of actin filament polymerization"/>
    <property type="evidence" value="ECO:0007669"/>
    <property type="project" value="TreeGrafter"/>
</dbReference>
<dbReference type="AlphaFoldDB" id="A0A0L0VR71"/>
<keyword evidence="6 11" id="KW-1133">Transmembrane helix</keyword>
<dbReference type="PROSITE" id="PS50002">
    <property type="entry name" value="SH3"/>
    <property type="match status" value="1"/>
</dbReference>
<dbReference type="SMART" id="SM00326">
    <property type="entry name" value="SH3"/>
    <property type="match status" value="1"/>
</dbReference>
<accession>A0A0L0VR71</accession>
<evidence type="ECO:0000313" key="14">
    <source>
        <dbReference type="Proteomes" id="UP000054564"/>
    </source>
</evidence>
<comment type="caution">
    <text evidence="13">The sequence shown here is derived from an EMBL/GenBank/DDBJ whole genome shotgun (WGS) entry which is preliminary data.</text>
</comment>
<dbReference type="PRINTS" id="PR00452">
    <property type="entry name" value="SH3DOMAIN"/>
</dbReference>
<evidence type="ECO:0000256" key="5">
    <source>
        <dbReference type="ARBA" id="ARBA00022692"/>
    </source>
</evidence>
<feature type="transmembrane region" description="Helical" evidence="11">
    <location>
        <begin position="125"/>
        <end position="144"/>
    </location>
</feature>
<comment type="subcellular location">
    <subcellularLocation>
        <location evidence="1">Cell membrane</location>
        <topology evidence="1">Multi-pass membrane protein</topology>
    </subcellularLocation>
</comment>
<evidence type="ECO:0000256" key="4">
    <source>
        <dbReference type="ARBA" id="ARBA00022475"/>
    </source>
</evidence>
<feature type="region of interest" description="Disordered" evidence="10">
    <location>
        <begin position="194"/>
        <end position="350"/>
    </location>
</feature>
<dbReference type="GO" id="GO:0005886">
    <property type="term" value="C:plasma membrane"/>
    <property type="evidence" value="ECO:0007669"/>
    <property type="project" value="UniProtKB-SubCell"/>
</dbReference>
<evidence type="ECO:0000256" key="6">
    <source>
        <dbReference type="ARBA" id="ARBA00022989"/>
    </source>
</evidence>
<dbReference type="Proteomes" id="UP000054564">
    <property type="component" value="Unassembled WGS sequence"/>
</dbReference>
<feature type="transmembrane region" description="Helical" evidence="11">
    <location>
        <begin position="98"/>
        <end position="119"/>
    </location>
</feature>
<proteinExistence type="inferred from homology"/>
<dbReference type="InterPro" id="IPR036028">
    <property type="entry name" value="SH3-like_dom_sf"/>
</dbReference>
<keyword evidence="3 9" id="KW-0728">SH3 domain</keyword>
<name>A0A0L0VR71_9BASI</name>
<dbReference type="PANTHER" id="PTHR15735:SF20">
    <property type="entry name" value="HIGH OSMOLARITY SIGNALING PROTEIN SHO1"/>
    <property type="match status" value="1"/>
</dbReference>
<evidence type="ECO:0000256" key="9">
    <source>
        <dbReference type="PROSITE-ProRule" id="PRU00192"/>
    </source>
</evidence>
<dbReference type="STRING" id="1165861.A0A0L0VR71"/>
<reference evidence="14" key="1">
    <citation type="submission" date="2014-03" db="EMBL/GenBank/DDBJ databases">
        <title>The Genome Sequence of Puccinia striiformis f. sp. tritici PST-78.</title>
        <authorList>
            <consortium name="The Broad Institute Genome Sequencing Platform"/>
            <person name="Cuomo C."/>
            <person name="Hulbert S."/>
            <person name="Chen X."/>
            <person name="Walker B."/>
            <person name="Young S.K."/>
            <person name="Zeng Q."/>
            <person name="Gargeya S."/>
            <person name="Fitzgerald M."/>
            <person name="Haas B."/>
            <person name="Abouelleil A."/>
            <person name="Alvarado L."/>
            <person name="Arachchi H.M."/>
            <person name="Berlin A.M."/>
            <person name="Chapman S.B."/>
            <person name="Goldberg J."/>
            <person name="Griggs A."/>
            <person name="Gujja S."/>
            <person name="Hansen M."/>
            <person name="Howarth C."/>
            <person name="Imamovic A."/>
            <person name="Larimer J."/>
            <person name="McCowan C."/>
            <person name="Montmayeur A."/>
            <person name="Murphy C."/>
            <person name="Neiman D."/>
            <person name="Pearson M."/>
            <person name="Priest M."/>
            <person name="Roberts A."/>
            <person name="Saif S."/>
            <person name="Shea T."/>
            <person name="Sisk P."/>
            <person name="Sykes S."/>
            <person name="Wortman J."/>
            <person name="Nusbaum C."/>
            <person name="Birren B."/>
        </authorList>
    </citation>
    <scope>NUCLEOTIDE SEQUENCE [LARGE SCALE GENOMIC DNA]</scope>
    <source>
        <strain evidence="14">race PST-78</strain>
    </source>
</reference>
<evidence type="ECO:0000256" key="10">
    <source>
        <dbReference type="SAM" id="MobiDB-lite"/>
    </source>
</evidence>
<sequence>MSGGFTDSHSFRFSSILGQPFFLITALSQVFTWTLTFIAQCLAEARYHSSRDSGGAKPIGTPIGIGWFAIFYQLFIVHRVLSSVGCESEYQSREAIATLVALNVVLGVLCCNSAIYSHLNIALSLYGYGWMILSILNLAWLLYFTSSDQSRLLSILNPSFQRKQLVRSSINLRQSASYSSPNLPNIASDYPGHYTGSHQITLGPNQVGDSRPSFHNEKITNDGATALLLPSHPPHPSEGYDDHDSQRMIPTSHIPPQMQLAPQYSHPNLQSQDLNSYSRPQEQANNESGQQTYPHFQNQPAQHPTSHFQPNCLDPSSNTQQMNVQQYPDASDSRDSGSYIPGPKTNYPTMPLIDRTLLSQAYRQEELRSVTNTDSLTPSSPMPSQPVEAIKKAKAMYTYKASPTDPNEISFEKGEILEIFNNNGKWWQARRTTGETGIVPSNYFQMLNQ</sequence>
<gene>
    <name evidence="13" type="ORF">PSTG_04897</name>
</gene>
<dbReference type="SUPFAM" id="SSF50044">
    <property type="entry name" value="SH3-domain"/>
    <property type="match status" value="1"/>
</dbReference>
<dbReference type="PANTHER" id="PTHR15735">
    <property type="entry name" value="FCH AND DOUBLE SH3 DOMAINS PROTEIN"/>
    <property type="match status" value="1"/>
</dbReference>
<evidence type="ECO:0000256" key="2">
    <source>
        <dbReference type="ARBA" id="ARBA00009739"/>
    </source>
</evidence>
<protein>
    <recommendedName>
        <fullName evidence="12">SH3 domain-containing protein</fullName>
    </recommendedName>
</protein>
<feature type="transmembrane region" description="Helical" evidence="11">
    <location>
        <begin position="21"/>
        <end position="39"/>
    </location>
</feature>
<dbReference type="Pfam" id="PF00018">
    <property type="entry name" value="SH3_1"/>
    <property type="match status" value="1"/>
</dbReference>
<keyword evidence="8 11" id="KW-0472">Membrane</keyword>
<feature type="domain" description="SH3" evidence="12">
    <location>
        <begin position="388"/>
        <end position="449"/>
    </location>
</feature>
<evidence type="ECO:0000256" key="7">
    <source>
        <dbReference type="ARBA" id="ARBA00023016"/>
    </source>
</evidence>
<dbReference type="InterPro" id="IPR035522">
    <property type="entry name" value="Sho1_SH3"/>
</dbReference>
<dbReference type="EMBL" id="AJIL01000027">
    <property type="protein sequence ID" value="KNF01776.1"/>
    <property type="molecule type" value="Genomic_DNA"/>
</dbReference>
<dbReference type="CDD" id="cd11855">
    <property type="entry name" value="SH3_Sho1p"/>
    <property type="match status" value="1"/>
</dbReference>
<dbReference type="OrthoDB" id="5983572at2759"/>
<keyword evidence="4" id="KW-1003">Cell membrane</keyword>
<evidence type="ECO:0000313" key="13">
    <source>
        <dbReference type="EMBL" id="KNF01776.1"/>
    </source>
</evidence>
<evidence type="ECO:0000256" key="8">
    <source>
        <dbReference type="ARBA" id="ARBA00023136"/>
    </source>
</evidence>